<comment type="caution">
    <text evidence="2">The sequence shown here is derived from an EMBL/GenBank/DDBJ whole genome shotgun (WGS) entry which is preliminary data.</text>
</comment>
<feature type="domain" description="Wadjet protein JetD C-terminal" evidence="1">
    <location>
        <begin position="249"/>
        <end position="324"/>
    </location>
</feature>
<organism evidence="2 3">
    <name type="scientific">Pseudomonas putida</name>
    <name type="common">Arthrobacter siderocapsulatus</name>
    <dbReference type="NCBI Taxonomy" id="303"/>
    <lineage>
        <taxon>Bacteria</taxon>
        <taxon>Pseudomonadati</taxon>
        <taxon>Pseudomonadota</taxon>
        <taxon>Gammaproteobacteria</taxon>
        <taxon>Pseudomonadales</taxon>
        <taxon>Pseudomonadaceae</taxon>
        <taxon>Pseudomonas</taxon>
    </lineage>
</organism>
<dbReference type="Proteomes" id="UP000542695">
    <property type="component" value="Unassembled WGS sequence"/>
</dbReference>
<name>A0A7Y7ZEL7_PSEPU</name>
<proteinExistence type="predicted"/>
<evidence type="ECO:0000313" key="2">
    <source>
        <dbReference type="EMBL" id="NWC83395.1"/>
    </source>
</evidence>
<gene>
    <name evidence="2" type="ORF">HX798_24360</name>
</gene>
<dbReference type="Pfam" id="PF09983">
    <property type="entry name" value="JetD_C"/>
    <property type="match status" value="1"/>
</dbReference>
<reference evidence="2 3" key="1">
    <citation type="submission" date="2020-04" db="EMBL/GenBank/DDBJ databases">
        <title>Molecular characterization of pseudomonads from Agaricus bisporus reveal novel blotch 2 pathogens in Western Europe.</title>
        <authorList>
            <person name="Taparia T."/>
            <person name="Krijger M."/>
            <person name="Haynes E."/>
            <person name="Elpinstone J.G."/>
            <person name="Noble R."/>
            <person name="Van Der Wolf J."/>
        </authorList>
    </citation>
    <scope>NUCLEOTIDE SEQUENCE [LARGE SCALE GENOMIC DNA]</scope>
    <source>
        <strain evidence="2 3">P7765</strain>
    </source>
</reference>
<dbReference type="EMBL" id="JACARV010000090">
    <property type="protein sequence ID" value="NWC83395.1"/>
    <property type="molecule type" value="Genomic_DNA"/>
</dbReference>
<protein>
    <submittedName>
        <fullName evidence="2">DUF2399 domain-containing protein</fullName>
    </submittedName>
</protein>
<accession>A0A7Y7ZEL7</accession>
<dbReference type="RefSeq" id="WP_004577354.1">
    <property type="nucleotide sequence ID" value="NZ_CAKNBT010000026.1"/>
</dbReference>
<dbReference type="InterPro" id="IPR024534">
    <property type="entry name" value="JetD_C"/>
</dbReference>
<dbReference type="AlphaFoldDB" id="A0A7Y7ZEL7"/>
<sequence>MSLDDATLDRLLVRAERARLSGSTRTIRESFKSLTSPYWQLSLDERDRMHERMRAAASAGAIKLEWARQGGGDRPLDAVVLQDLDRLADHLQRPTSSAILGQAAALLAPWHGQGQVDELLACWAQLKQVRLLGPGSAADFADALRALDAMAGTKEDRIVRQLSTQLFGDSKRLEALSKHLDLLTAETLNAPARHWSEVFGAIGLIKEPQPFLVAGMGKLRLTDQDDCTVIRPYLGVANTVIQGYMGAPAWLLTIENLTTFHQAARELSKNPSGVIIYTAGMPSPSWGQAYVRILSSLEHKPPIYHWGDHDEGGFRIAARIAQFATQSGFRLQPWSMQASRWPDRGQEAKAEQHRAMKRNAARAGWAELADQLAPVLFEQEGQPLNLPT</sequence>
<evidence type="ECO:0000313" key="3">
    <source>
        <dbReference type="Proteomes" id="UP000542695"/>
    </source>
</evidence>
<evidence type="ECO:0000259" key="1">
    <source>
        <dbReference type="Pfam" id="PF09983"/>
    </source>
</evidence>